<protein>
    <submittedName>
        <fullName evidence="1">Uncharacterized protein</fullName>
    </submittedName>
</protein>
<proteinExistence type="predicted"/>
<sequence length="61" mass="7259">MQYAVVFPRSARVYPLRLADEQQQMRACTAAFKVWYLVLIVTEQWIVEQHPQLIADELCYK</sequence>
<reference evidence="2" key="1">
    <citation type="journal article" date="2019" name="Int. J. Syst. Evol. Microbiol.">
        <title>The Global Catalogue of Microorganisms (GCM) 10K type strain sequencing project: providing services to taxonomists for standard genome sequencing and annotation.</title>
        <authorList>
            <consortium name="The Broad Institute Genomics Platform"/>
            <consortium name="The Broad Institute Genome Sequencing Center for Infectious Disease"/>
            <person name="Wu L."/>
            <person name="Ma J."/>
        </authorList>
    </citation>
    <scope>NUCLEOTIDE SEQUENCE [LARGE SCALE GENOMIC DNA]</scope>
    <source>
        <strain evidence="2">KCTC 22814</strain>
    </source>
</reference>
<accession>A0ABW6BG70</accession>
<dbReference type="RefSeq" id="WP_320185110.1">
    <property type="nucleotide sequence ID" value="NZ_CP138332.1"/>
</dbReference>
<evidence type="ECO:0000313" key="2">
    <source>
        <dbReference type="Proteomes" id="UP001597525"/>
    </source>
</evidence>
<keyword evidence="2" id="KW-1185">Reference proteome</keyword>
<dbReference type="EMBL" id="JBHUPB010000005">
    <property type="protein sequence ID" value="MFD2967201.1"/>
    <property type="molecule type" value="Genomic_DNA"/>
</dbReference>
<comment type="caution">
    <text evidence="1">The sequence shown here is derived from an EMBL/GenBank/DDBJ whole genome shotgun (WGS) entry which is preliminary data.</text>
</comment>
<evidence type="ECO:0000313" key="1">
    <source>
        <dbReference type="EMBL" id="MFD2967201.1"/>
    </source>
</evidence>
<gene>
    <name evidence="1" type="ORF">ACFS7Y_07375</name>
</gene>
<dbReference type="Proteomes" id="UP001597525">
    <property type="component" value="Unassembled WGS sequence"/>
</dbReference>
<organism evidence="1 2">
    <name type="scientific">Sphingobacterium bambusae</name>
    <dbReference type="NCBI Taxonomy" id="662858"/>
    <lineage>
        <taxon>Bacteria</taxon>
        <taxon>Pseudomonadati</taxon>
        <taxon>Bacteroidota</taxon>
        <taxon>Sphingobacteriia</taxon>
        <taxon>Sphingobacteriales</taxon>
        <taxon>Sphingobacteriaceae</taxon>
        <taxon>Sphingobacterium</taxon>
    </lineage>
</organism>
<name>A0ABW6BG70_9SPHI</name>